<dbReference type="InterPro" id="IPR002781">
    <property type="entry name" value="TM_pro_TauE-like"/>
</dbReference>
<keyword evidence="3" id="KW-0813">Transport</keyword>
<dbReference type="PANTHER" id="PTHR30269:SF37">
    <property type="entry name" value="MEMBRANE TRANSPORTER PROTEIN"/>
    <property type="match status" value="1"/>
</dbReference>
<reference evidence="9" key="1">
    <citation type="journal article" date="2014" name="Int. J. Syst. Evol. Microbiol.">
        <title>Complete genome sequence of Corynebacterium casei LMG S-19264T (=DSM 44701T), isolated from a smear-ripened cheese.</title>
        <authorList>
            <consortium name="US DOE Joint Genome Institute (JGI-PGF)"/>
            <person name="Walter F."/>
            <person name="Albersmeier A."/>
            <person name="Kalinowski J."/>
            <person name="Ruckert C."/>
        </authorList>
    </citation>
    <scope>NUCLEOTIDE SEQUENCE</scope>
    <source>
        <strain evidence="9">CGMCC 1.15493</strain>
    </source>
</reference>
<sequence length="252" mass="25418">MEALASLFDGRVFLLVALAIAGSALLRGFTGFGFGIAAVPLMSLVMPPAEAVVVAVGLQFFGGLSDVRRLHALCDWPSLRWLMAGAVLGSPLGTLALVAVSPATARLLISAICLLAVVALGLGRVFARPPRGAATALFGVVAGLFNGLAAMPGPPVVAYYMASALPSAAARASLVTFFTATAAVALLTTAIAGLWSLKTASLVALGLPLMLAGTWAGESVFRRSGGTHHRMASLSVLAAIAVLTGAQGVLGR</sequence>
<feature type="transmembrane region" description="Helical" evidence="8">
    <location>
        <begin position="41"/>
        <end position="61"/>
    </location>
</feature>
<evidence type="ECO:0000313" key="9">
    <source>
        <dbReference type="EMBL" id="GGD31666.1"/>
    </source>
</evidence>
<feature type="transmembrane region" description="Helical" evidence="8">
    <location>
        <begin position="107"/>
        <end position="127"/>
    </location>
</feature>
<gene>
    <name evidence="9" type="ORF">GCM10011335_38440</name>
</gene>
<evidence type="ECO:0000256" key="6">
    <source>
        <dbReference type="ARBA" id="ARBA00022989"/>
    </source>
</evidence>
<dbReference type="Pfam" id="PF01925">
    <property type="entry name" value="TauE"/>
    <property type="match status" value="1"/>
</dbReference>
<dbReference type="InterPro" id="IPR052017">
    <property type="entry name" value="TSUP"/>
</dbReference>
<evidence type="ECO:0000256" key="3">
    <source>
        <dbReference type="ARBA" id="ARBA00022448"/>
    </source>
</evidence>
<dbReference type="RefSeq" id="WP_188853782.1">
    <property type="nucleotide sequence ID" value="NZ_BMJJ01000010.1"/>
</dbReference>
<proteinExistence type="inferred from homology"/>
<feature type="transmembrane region" description="Helical" evidence="8">
    <location>
        <begin position="133"/>
        <end position="162"/>
    </location>
</feature>
<feature type="transmembrane region" description="Helical" evidence="8">
    <location>
        <begin position="12"/>
        <end position="29"/>
    </location>
</feature>
<feature type="transmembrane region" description="Helical" evidence="8">
    <location>
        <begin position="81"/>
        <end position="100"/>
    </location>
</feature>
<evidence type="ECO:0000256" key="8">
    <source>
        <dbReference type="RuleBase" id="RU363041"/>
    </source>
</evidence>
<dbReference type="EMBL" id="BMJJ01000010">
    <property type="protein sequence ID" value="GGD31666.1"/>
    <property type="molecule type" value="Genomic_DNA"/>
</dbReference>
<evidence type="ECO:0000256" key="7">
    <source>
        <dbReference type="ARBA" id="ARBA00023136"/>
    </source>
</evidence>
<comment type="subcellular location">
    <subcellularLocation>
        <location evidence="1 8">Cell membrane</location>
        <topology evidence="1 8">Multi-pass membrane protein</topology>
    </subcellularLocation>
</comment>
<protein>
    <recommendedName>
        <fullName evidence="8">Probable membrane transporter protein</fullName>
    </recommendedName>
</protein>
<keyword evidence="7 8" id="KW-0472">Membrane</keyword>
<keyword evidence="6 8" id="KW-1133">Transmembrane helix</keyword>
<reference evidence="9" key="2">
    <citation type="submission" date="2020-09" db="EMBL/GenBank/DDBJ databases">
        <authorList>
            <person name="Sun Q."/>
            <person name="Zhou Y."/>
        </authorList>
    </citation>
    <scope>NUCLEOTIDE SEQUENCE</scope>
    <source>
        <strain evidence="9">CGMCC 1.15493</strain>
    </source>
</reference>
<accession>A0A917DF38</accession>
<evidence type="ECO:0000256" key="2">
    <source>
        <dbReference type="ARBA" id="ARBA00009142"/>
    </source>
</evidence>
<comment type="caution">
    <text evidence="9">The sequence shown here is derived from an EMBL/GenBank/DDBJ whole genome shotgun (WGS) entry which is preliminary data.</text>
</comment>
<evidence type="ECO:0000256" key="5">
    <source>
        <dbReference type="ARBA" id="ARBA00022692"/>
    </source>
</evidence>
<keyword evidence="4 8" id="KW-1003">Cell membrane</keyword>
<evidence type="ECO:0000313" key="10">
    <source>
        <dbReference type="Proteomes" id="UP000613160"/>
    </source>
</evidence>
<dbReference type="GO" id="GO:0005886">
    <property type="term" value="C:plasma membrane"/>
    <property type="evidence" value="ECO:0007669"/>
    <property type="project" value="UniProtKB-SubCell"/>
</dbReference>
<keyword evidence="10" id="KW-1185">Reference proteome</keyword>
<evidence type="ECO:0000256" key="4">
    <source>
        <dbReference type="ARBA" id="ARBA00022475"/>
    </source>
</evidence>
<evidence type="ECO:0000256" key="1">
    <source>
        <dbReference type="ARBA" id="ARBA00004651"/>
    </source>
</evidence>
<name>A0A917DF38_9HYPH</name>
<dbReference type="PANTHER" id="PTHR30269">
    <property type="entry name" value="TRANSMEMBRANE PROTEIN YFCA"/>
    <property type="match status" value="1"/>
</dbReference>
<feature type="transmembrane region" description="Helical" evidence="8">
    <location>
        <begin position="174"/>
        <end position="195"/>
    </location>
</feature>
<dbReference type="AlphaFoldDB" id="A0A917DF38"/>
<feature type="transmembrane region" description="Helical" evidence="8">
    <location>
        <begin position="233"/>
        <end position="250"/>
    </location>
</feature>
<comment type="similarity">
    <text evidence="2 8">Belongs to the 4-toluene sulfonate uptake permease (TSUP) (TC 2.A.102) family.</text>
</comment>
<organism evidence="9 10">
    <name type="scientific">Aureimonas glaciei</name>
    <dbReference type="NCBI Taxonomy" id="1776957"/>
    <lineage>
        <taxon>Bacteria</taxon>
        <taxon>Pseudomonadati</taxon>
        <taxon>Pseudomonadota</taxon>
        <taxon>Alphaproteobacteria</taxon>
        <taxon>Hyphomicrobiales</taxon>
        <taxon>Aurantimonadaceae</taxon>
        <taxon>Aureimonas</taxon>
    </lineage>
</organism>
<keyword evidence="5 8" id="KW-0812">Transmembrane</keyword>
<feature type="transmembrane region" description="Helical" evidence="8">
    <location>
        <begin position="201"/>
        <end position="221"/>
    </location>
</feature>
<dbReference type="Proteomes" id="UP000613160">
    <property type="component" value="Unassembled WGS sequence"/>
</dbReference>